<evidence type="ECO:0000313" key="3">
    <source>
        <dbReference type="EMBL" id="MBA9005949.1"/>
    </source>
</evidence>
<feature type="region of interest" description="Disordered" evidence="1">
    <location>
        <begin position="54"/>
        <end position="86"/>
    </location>
</feature>
<dbReference type="InterPro" id="IPR013087">
    <property type="entry name" value="Znf_C2H2_type"/>
</dbReference>
<dbReference type="EMBL" id="JACJII010000001">
    <property type="protein sequence ID" value="MBA9005949.1"/>
    <property type="molecule type" value="Genomic_DNA"/>
</dbReference>
<protein>
    <recommendedName>
        <fullName evidence="2">C2H2-type domain-containing protein</fullName>
    </recommendedName>
</protein>
<feature type="compositionally biased region" description="Basic and acidic residues" evidence="1">
    <location>
        <begin position="75"/>
        <end position="86"/>
    </location>
</feature>
<dbReference type="PROSITE" id="PS50157">
    <property type="entry name" value="ZINC_FINGER_C2H2_2"/>
    <property type="match status" value="1"/>
</dbReference>
<dbReference type="RefSeq" id="WP_182707000.1">
    <property type="nucleotide sequence ID" value="NZ_JACJII010000001.1"/>
</dbReference>
<evidence type="ECO:0000313" key="4">
    <source>
        <dbReference type="Proteomes" id="UP000539313"/>
    </source>
</evidence>
<sequence>MAAVIRVQPAAQRRRDFARWAVSQTPKIRTVSPHEFAVPADLFEHVPEELLLDARVEGQPYVPAPQPEPQSEPQEAVREETASVQDDGRLVCGVCTRDFGSERALRSHQRQAHPDSEE</sequence>
<evidence type="ECO:0000259" key="2">
    <source>
        <dbReference type="PROSITE" id="PS50157"/>
    </source>
</evidence>
<reference evidence="3 4" key="1">
    <citation type="submission" date="2020-08" db="EMBL/GenBank/DDBJ databases">
        <title>Sequencing the genomes of 1000 actinobacteria strains.</title>
        <authorList>
            <person name="Klenk H.-P."/>
        </authorList>
    </citation>
    <scope>NUCLEOTIDE SEQUENCE [LARGE SCALE GENOMIC DNA]</scope>
    <source>
        <strain evidence="3 4">DSM 45823</strain>
    </source>
</reference>
<accession>A0A7W3N1S5</accession>
<comment type="caution">
    <text evidence="3">The sequence shown here is derived from an EMBL/GenBank/DDBJ whole genome shotgun (WGS) entry which is preliminary data.</text>
</comment>
<organism evidence="3 4">
    <name type="scientific">Thermomonospora cellulosilytica</name>
    <dbReference type="NCBI Taxonomy" id="1411118"/>
    <lineage>
        <taxon>Bacteria</taxon>
        <taxon>Bacillati</taxon>
        <taxon>Actinomycetota</taxon>
        <taxon>Actinomycetes</taxon>
        <taxon>Streptosporangiales</taxon>
        <taxon>Thermomonosporaceae</taxon>
        <taxon>Thermomonospora</taxon>
    </lineage>
</organism>
<dbReference type="Proteomes" id="UP000539313">
    <property type="component" value="Unassembled WGS sequence"/>
</dbReference>
<name>A0A7W3N1S5_9ACTN</name>
<evidence type="ECO:0000256" key="1">
    <source>
        <dbReference type="SAM" id="MobiDB-lite"/>
    </source>
</evidence>
<keyword evidence="4" id="KW-1185">Reference proteome</keyword>
<dbReference type="AlphaFoldDB" id="A0A7W3N1S5"/>
<dbReference type="PROSITE" id="PS00028">
    <property type="entry name" value="ZINC_FINGER_C2H2_1"/>
    <property type="match status" value="1"/>
</dbReference>
<feature type="domain" description="C2H2-type" evidence="2">
    <location>
        <begin position="90"/>
        <end position="118"/>
    </location>
</feature>
<gene>
    <name evidence="3" type="ORF">HNR21_004831</name>
</gene>
<proteinExistence type="predicted"/>